<name>A0A193QLZ7_SODGM</name>
<proteinExistence type="predicted"/>
<dbReference type="Proteomes" id="UP000245838">
    <property type="component" value="Chromosome sggmmb4_Chromosome"/>
</dbReference>
<accession>A0A193QLZ7</accession>
<dbReference type="EMBL" id="LN854557">
    <property type="protein sequence ID" value="CRL46182.1"/>
    <property type="molecule type" value="Genomic_DNA"/>
</dbReference>
<evidence type="ECO:0000313" key="2">
    <source>
        <dbReference type="Proteomes" id="UP000245838"/>
    </source>
</evidence>
<dbReference type="BioCyc" id="SGLO343509:SGP1_RS17720-MONOMER"/>
<evidence type="ECO:0000313" key="1">
    <source>
        <dbReference type="EMBL" id="CRL46182.1"/>
    </source>
</evidence>
<protein>
    <submittedName>
        <fullName evidence="1">Uncharacterized protein</fullName>
    </submittedName>
</protein>
<dbReference type="AlphaFoldDB" id="A0A193QLZ7"/>
<organism evidence="1 2">
    <name type="scientific">Sodalis glossinidius (strain morsitans)</name>
    <dbReference type="NCBI Taxonomy" id="343509"/>
    <lineage>
        <taxon>Bacteria</taxon>
        <taxon>Pseudomonadati</taxon>
        <taxon>Pseudomonadota</taxon>
        <taxon>Gammaproteobacteria</taxon>
        <taxon>Enterobacterales</taxon>
        <taxon>Bruguierivoracaceae</taxon>
        <taxon>Sodalis</taxon>
    </lineage>
</organism>
<gene>
    <name evidence="1" type="ORF">SGGMMB4_04590</name>
</gene>
<sequence>MPGIVALIESAGGMLISLSNGKIYLWTPDDTSVALCSFIHGHLSSRQKLKVADLSLAAMVDLQTCRILPPLSFSESQDIWRALKKLDHHKMSEYLHDYAQMQRPGHYQ</sequence>
<dbReference type="RefSeq" id="WP_041867164.1">
    <property type="nucleotide sequence ID" value="NC_007712.1"/>
</dbReference>
<reference evidence="1 2" key="1">
    <citation type="submission" date="2015-05" db="EMBL/GenBank/DDBJ databases">
        <authorList>
            <person name="Goodhead I."/>
        </authorList>
    </citation>
    <scope>NUCLEOTIDE SEQUENCE [LARGE SCALE GENOMIC DNA]</scope>
    <source>
        <strain evidence="2">morsitans</strain>
    </source>
</reference>